<dbReference type="HOGENOM" id="CLU_045011_8_2_9"/>
<dbReference type="InterPro" id="IPR023214">
    <property type="entry name" value="HAD_sf"/>
</dbReference>
<dbReference type="EC" id="3.1.3.3" evidence="3"/>
<comment type="function">
    <text evidence="3">Catalyzes the last step of the phosphorylated serine biosynthetic pathway, i.e. dephosphorylation of O-phospho-L-serine to form L-serine.</text>
</comment>
<evidence type="ECO:0000313" key="5">
    <source>
        <dbReference type="Proteomes" id="UP000002878"/>
    </source>
</evidence>
<evidence type="ECO:0000256" key="1">
    <source>
        <dbReference type="ARBA" id="ARBA00022801"/>
    </source>
</evidence>
<keyword evidence="3" id="KW-0028">Amino-acid biosynthesis</keyword>
<dbReference type="InterPro" id="IPR051400">
    <property type="entry name" value="HAD-like_hydrolase"/>
</dbReference>
<comment type="catalytic activity">
    <reaction evidence="3">
        <text>O-phospho-D-serine + H2O = D-serine + phosphate</text>
        <dbReference type="Rhea" id="RHEA:24873"/>
        <dbReference type="ChEBI" id="CHEBI:15377"/>
        <dbReference type="ChEBI" id="CHEBI:35247"/>
        <dbReference type="ChEBI" id="CHEBI:43474"/>
        <dbReference type="ChEBI" id="CHEBI:58680"/>
        <dbReference type="EC" id="3.1.3.3"/>
    </reaction>
</comment>
<comment type="cofactor">
    <cofactor evidence="3">
        <name>Mg(2+)</name>
        <dbReference type="ChEBI" id="CHEBI:18420"/>
    </cofactor>
    <cofactor evidence="3">
        <name>Co(2+)</name>
        <dbReference type="ChEBI" id="CHEBI:48828"/>
    </cofactor>
</comment>
<protein>
    <recommendedName>
        <fullName evidence="3">Phosphoserine phosphatase</fullName>
        <shortName evidence="3">PSP</shortName>
        <ecNumber evidence="3">3.1.3.3</ecNumber>
    </recommendedName>
</protein>
<dbReference type="GO" id="GO:0036424">
    <property type="term" value="F:L-phosphoserine phosphatase activity"/>
    <property type="evidence" value="ECO:0007669"/>
    <property type="project" value="UniProtKB-UniRule"/>
</dbReference>
<dbReference type="SFLD" id="SFLDG01129">
    <property type="entry name" value="C1.5:_HAD__Beta-PGM__Phosphata"/>
    <property type="match status" value="1"/>
</dbReference>
<dbReference type="InterPro" id="IPR036412">
    <property type="entry name" value="HAD-like_sf"/>
</dbReference>
<organism evidence="4 5">
    <name type="scientific">Bacillus amyloliquefaciens (strain Y2)</name>
    <name type="common">Bacillus amyloliquefaciens subsp. plantarum (strain B9601-Y2)</name>
    <dbReference type="NCBI Taxonomy" id="1155777"/>
    <lineage>
        <taxon>Bacteria</taxon>
        <taxon>Bacillati</taxon>
        <taxon>Bacillota</taxon>
        <taxon>Bacilli</taxon>
        <taxon>Bacillales</taxon>
        <taxon>Bacillaceae</taxon>
        <taxon>Bacillus</taxon>
        <taxon>Bacillus amyloliquefaciens group</taxon>
    </lineage>
</organism>
<comment type="catalytic activity">
    <reaction evidence="3">
        <text>O-phospho-L-serine + H2O = L-serine + phosphate</text>
        <dbReference type="Rhea" id="RHEA:21208"/>
        <dbReference type="ChEBI" id="CHEBI:15377"/>
        <dbReference type="ChEBI" id="CHEBI:33384"/>
        <dbReference type="ChEBI" id="CHEBI:43474"/>
        <dbReference type="ChEBI" id="CHEBI:57524"/>
        <dbReference type="EC" id="3.1.3.3"/>
    </reaction>
</comment>
<dbReference type="InterPro" id="IPR044266">
    <property type="entry name" value="PSP_YsaA"/>
</dbReference>
<keyword evidence="3" id="KW-0170">Cobalt</keyword>
<keyword evidence="3" id="KW-0718">Serine biosynthesis</keyword>
<keyword evidence="2 3" id="KW-0460">Magnesium</keyword>
<name>I2C8S9_BACAY</name>
<dbReference type="Gene3D" id="3.40.50.1000">
    <property type="entry name" value="HAD superfamily/HAD-like"/>
    <property type="match status" value="1"/>
</dbReference>
<keyword evidence="1 3" id="KW-0378">Hydrolase</keyword>
<dbReference type="NCBIfam" id="TIGR01509">
    <property type="entry name" value="HAD-SF-IA-v3"/>
    <property type="match status" value="1"/>
</dbReference>
<gene>
    <name evidence="4" type="primary">ysaA</name>
    <name evidence="4" type="ORF">MUS_3168</name>
</gene>
<dbReference type="SFLD" id="SFLDG01135">
    <property type="entry name" value="C1.5.6:_HAD__Beta-PGM__Phospha"/>
    <property type="match status" value="1"/>
</dbReference>
<comment type="pathway">
    <text evidence="3">Amino-acid biosynthesis; L-serine biosynthesis; L-serine from 3-phospho-D-glycerate: step 3/3.</text>
</comment>
<evidence type="ECO:0000256" key="3">
    <source>
        <dbReference type="HAMAP-Rule" id="MF_02240"/>
    </source>
</evidence>
<dbReference type="Pfam" id="PF00702">
    <property type="entry name" value="Hydrolase"/>
    <property type="match status" value="1"/>
</dbReference>
<dbReference type="HAMAP" id="MF_02240">
    <property type="entry name" value="PSP"/>
    <property type="match status" value="1"/>
</dbReference>
<dbReference type="PATRIC" id="fig|1126211.3.peg.3014"/>
<accession>I2C8S9</accession>
<dbReference type="SFLD" id="SFLDS00003">
    <property type="entry name" value="Haloacid_Dehalogenase"/>
    <property type="match status" value="1"/>
</dbReference>
<proteinExistence type="inferred from homology"/>
<dbReference type="EMBL" id="CP003332">
    <property type="protein sequence ID" value="AFJ63053.1"/>
    <property type="molecule type" value="Genomic_DNA"/>
</dbReference>
<dbReference type="GO" id="GO:0006564">
    <property type="term" value="P:L-serine biosynthetic process"/>
    <property type="evidence" value="ECO:0007669"/>
    <property type="project" value="UniProtKB-UniRule"/>
</dbReference>
<dbReference type="InterPro" id="IPR006439">
    <property type="entry name" value="HAD-SF_hydro_IA"/>
</dbReference>
<dbReference type="AlphaFoldDB" id="I2C8S9"/>
<dbReference type="Gene3D" id="1.20.120.710">
    <property type="entry name" value="Haloacid dehalogenase hydrolase-like domain"/>
    <property type="match status" value="1"/>
</dbReference>
<evidence type="ECO:0000256" key="2">
    <source>
        <dbReference type="ARBA" id="ARBA00022842"/>
    </source>
</evidence>
<evidence type="ECO:0000313" key="4">
    <source>
        <dbReference type="EMBL" id="AFJ63053.1"/>
    </source>
</evidence>
<dbReference type="PANTHER" id="PTHR46470">
    <property type="entry name" value="N-ACYLNEURAMINATE-9-PHOSPHATASE"/>
    <property type="match status" value="1"/>
</dbReference>
<sequence>MRQRVSEYNKEEKIMKAVFFDLDDTLLWDEKSVRTTFRETCLQAEKKYGLDPHTFEEAVRKAARELYMSYETYPYTVMIGINPFEGLWANFSEPVSEGFKQLNRIAPEYRRNAWTNGLKSVGIDDAAYGEYLAEFFAAERRQRPYVYDETFAVLDKLKGVYELLLLTNGDPSLQKEKLAGVPELAPYFNEIVISGAFGKGKPDASIFEHCLGLLNLKKEDAIMVGDNLNTDILGAKRAGITTVWVNRTQKKNDTDIAPDYVISDLHELFAIIEKQKER</sequence>
<dbReference type="KEGG" id="bqy:MUS_3168"/>
<dbReference type="NCBIfam" id="TIGR01549">
    <property type="entry name" value="HAD-SF-IA-v1"/>
    <property type="match status" value="1"/>
</dbReference>
<dbReference type="PANTHER" id="PTHR46470:SF3">
    <property type="entry name" value="N-ACYLNEURAMINATE-9-PHOSPHATASE"/>
    <property type="match status" value="1"/>
</dbReference>
<comment type="similarity">
    <text evidence="3">Belongs to the HAD-like hydrolase superfamily.</text>
</comment>
<reference evidence="4 5" key="1">
    <citation type="journal article" date="2012" name="J. Biotechnol.">
        <title>Genome sequence of the plant growth promoting strain Bacillus amyloliquefaciens subsp. plantarum B9601-Y2 and expression of mersacidin and other secondary metabolites.</title>
        <authorList>
            <person name="He P."/>
            <person name="Hao K."/>
            <person name="Blom J."/>
            <person name="Ruckert C."/>
            <person name="Vater J."/>
            <person name="Mao Z."/>
            <person name="Wu Y."/>
            <person name="Hou M."/>
            <person name="He P."/>
            <person name="He Y."/>
            <person name="Borriss R."/>
        </authorList>
    </citation>
    <scope>NUCLEOTIDE SEQUENCE [LARGE SCALE GENOMIC DNA]</scope>
    <source>
        <strain evidence="4">Y2</strain>
    </source>
</reference>
<dbReference type="Proteomes" id="UP000002878">
    <property type="component" value="Chromosome"/>
</dbReference>
<dbReference type="SUPFAM" id="SSF56784">
    <property type="entry name" value="HAD-like"/>
    <property type="match status" value="1"/>
</dbReference>